<reference evidence="1 2" key="1">
    <citation type="submission" date="2020-08" db="EMBL/GenBank/DDBJ databases">
        <title>Genomic Encyclopedia of Type Strains, Phase IV (KMG-IV): sequencing the most valuable type-strain genomes for metagenomic binning, comparative biology and taxonomic classification.</title>
        <authorList>
            <person name="Goeker M."/>
        </authorList>
    </citation>
    <scope>NUCLEOTIDE SEQUENCE [LARGE SCALE GENOMIC DNA]</scope>
    <source>
        <strain evidence="1 2">DSM 16268</strain>
    </source>
</reference>
<organism evidence="1 2">
    <name type="scientific">Prosthecomicrobium pneumaticum</name>
    <dbReference type="NCBI Taxonomy" id="81895"/>
    <lineage>
        <taxon>Bacteria</taxon>
        <taxon>Pseudomonadati</taxon>
        <taxon>Pseudomonadota</taxon>
        <taxon>Alphaproteobacteria</taxon>
        <taxon>Hyphomicrobiales</taxon>
        <taxon>Kaistiaceae</taxon>
        <taxon>Prosthecomicrobium</taxon>
    </lineage>
</organism>
<gene>
    <name evidence="1" type="ORF">GGQ63_002433</name>
</gene>
<name>A0A7W9L2B2_9HYPH</name>
<sequence length="130" mass="13550">MRTEPTILSTRTLLGTRTRAGLAGAAAFVALGLTLWAGSATGGTAEAGSTAAAPRGDRLASAVRTSCEMQSWPYIAPDCLVLDGGAPRRVSRTITIERLIDENTSALVRVPLEQIETRIGESEAVLSPQG</sequence>
<protein>
    <submittedName>
        <fullName evidence="1">Uncharacterized protein</fullName>
    </submittedName>
</protein>
<dbReference type="RefSeq" id="WP_183856103.1">
    <property type="nucleotide sequence ID" value="NZ_JACHOO010000004.1"/>
</dbReference>
<accession>A0A7W9L2B2</accession>
<keyword evidence="2" id="KW-1185">Reference proteome</keyword>
<dbReference type="EMBL" id="JACHOO010000004">
    <property type="protein sequence ID" value="MBB5753367.1"/>
    <property type="molecule type" value="Genomic_DNA"/>
</dbReference>
<evidence type="ECO:0000313" key="2">
    <source>
        <dbReference type="Proteomes" id="UP000523821"/>
    </source>
</evidence>
<dbReference type="AlphaFoldDB" id="A0A7W9L2B2"/>
<comment type="caution">
    <text evidence="1">The sequence shown here is derived from an EMBL/GenBank/DDBJ whole genome shotgun (WGS) entry which is preliminary data.</text>
</comment>
<dbReference type="Proteomes" id="UP000523821">
    <property type="component" value="Unassembled WGS sequence"/>
</dbReference>
<evidence type="ECO:0000313" key="1">
    <source>
        <dbReference type="EMBL" id="MBB5753367.1"/>
    </source>
</evidence>
<proteinExistence type="predicted"/>